<dbReference type="EMBL" id="GEBQ01018490">
    <property type="protein sequence ID" value="JAT21487.1"/>
    <property type="molecule type" value="Transcribed_RNA"/>
</dbReference>
<feature type="compositionally biased region" description="Basic and acidic residues" evidence="1">
    <location>
        <begin position="1982"/>
        <end position="1992"/>
    </location>
</feature>
<feature type="compositionally biased region" description="Polar residues" evidence="1">
    <location>
        <begin position="1"/>
        <end position="12"/>
    </location>
</feature>
<accession>A0A1B6LCS7</accession>
<feature type="region of interest" description="Disordered" evidence="1">
    <location>
        <begin position="1177"/>
        <end position="1198"/>
    </location>
</feature>
<feature type="compositionally biased region" description="Low complexity" evidence="1">
    <location>
        <begin position="1759"/>
        <end position="1771"/>
    </location>
</feature>
<feature type="compositionally biased region" description="Basic and acidic residues" evidence="1">
    <location>
        <begin position="1569"/>
        <end position="1582"/>
    </location>
</feature>
<feature type="compositionally biased region" description="Basic and acidic residues" evidence="1">
    <location>
        <begin position="1042"/>
        <end position="1055"/>
    </location>
</feature>
<organism evidence="2">
    <name type="scientific">Graphocephala atropunctata</name>
    <dbReference type="NCBI Taxonomy" id="36148"/>
    <lineage>
        <taxon>Eukaryota</taxon>
        <taxon>Metazoa</taxon>
        <taxon>Ecdysozoa</taxon>
        <taxon>Arthropoda</taxon>
        <taxon>Hexapoda</taxon>
        <taxon>Insecta</taxon>
        <taxon>Pterygota</taxon>
        <taxon>Neoptera</taxon>
        <taxon>Paraneoptera</taxon>
        <taxon>Hemiptera</taxon>
        <taxon>Auchenorrhyncha</taxon>
        <taxon>Membracoidea</taxon>
        <taxon>Cicadellidae</taxon>
        <taxon>Cicadellinae</taxon>
        <taxon>Cicadellini</taxon>
        <taxon>Graphocephala</taxon>
    </lineage>
</organism>
<evidence type="ECO:0000313" key="2">
    <source>
        <dbReference type="EMBL" id="JAT21487.1"/>
    </source>
</evidence>
<feature type="region of interest" description="Disordered" evidence="1">
    <location>
        <begin position="1757"/>
        <end position="1791"/>
    </location>
</feature>
<feature type="region of interest" description="Disordered" evidence="1">
    <location>
        <begin position="1928"/>
        <end position="2003"/>
    </location>
</feature>
<feature type="region of interest" description="Disordered" evidence="1">
    <location>
        <begin position="1559"/>
        <end position="1586"/>
    </location>
</feature>
<feature type="compositionally biased region" description="Polar residues" evidence="1">
    <location>
        <begin position="1181"/>
        <end position="1198"/>
    </location>
</feature>
<feature type="compositionally biased region" description="Polar residues" evidence="1">
    <location>
        <begin position="1938"/>
        <end position="1951"/>
    </location>
</feature>
<feature type="compositionally biased region" description="Low complexity" evidence="1">
    <location>
        <begin position="18"/>
        <end position="40"/>
    </location>
</feature>
<gene>
    <name evidence="2" type="ORF">g.48093</name>
</gene>
<feature type="non-terminal residue" evidence="2">
    <location>
        <position position="2021"/>
    </location>
</feature>
<sequence>MKMANNSESQKNLLEVNPSASASVSDSKSDSPSGSSPKKPIQLGVVQTSLGSRSCTSNLNKKSRWDQAPDSGEEPETKKEKNEISDNEQNLSVKTLIHKFENITGNLTSVGTTEDEELNVKPVGSPIPSRVKLVRTNFMKTEKSTSVLGKTSIDVIPSSNTQQKDNTNKESTSQTSHTETTEVKPVTPSKALEIISSCYDSHSDDSCQDVEDSSTPENKTADGAHVSPEKLNLTLKGDKNVENNSDIHAEEVITSEIKSDTDVCAGGTKQLPYIQSSQETNISNIDAMDSGISSSDITSTNENNQNSILNSNIDCESLVQTDMDVTCEIESDKLIESDSNPIVSNNISDSLVKFEDSIISTNIEGHAFQGIIKDNDNINSNVSKFSDLIHEESSSENINKLVDEKTAKENICLSELEEKTHTDNQHSKLLSKTLPTTENVVPKDQLDGEESIQDIRISLTEENTYLPEQIVEEKTAGNMEFTDSSHTDLSNPITTATLSPSTSKDDANISALDNGQIVTTTTSEQNSSLIEQTLSSLCLTHDETDTKESWKEFSHEIKKTPVIEDICVKKHMYITGGDTSKISEENNISENKNIPRDTDDNMYSDGVDATMEKMFSDNLESAEVSLNLMEKDNNEDITLSQANKLPQDDVPSEEITENDNMKATFFESSKNESNETNDSLLEMLESESSPSSSDNTKKCILQGSSDFSTVEANNSQEPEILANKLPDKYSNEFELSGSSEDINSNTNGNSVNKLELVQITKINTEECFTSGNIKTESAEKNYQSNMDKNSPASILADEVLKDNLTCKDEVLASPERNIDDSEKPKDIFVAQAVSSLDQPQNSKECILSEQSEETGVLLDTGLDVEKDQISPLKEGDVLISEEMDTNEPLVSHLEEDSHQLNRNIESTETIAPCDINHGDKSLQSSHSTLAEMSGDTMVTNIGQNENVLQQMVENNANHKTSVNKSVLPSDNNTITSKFVDEQQISEGTEGSNQWLVDDDVTSTNIDVNQEESKVVCVEDLSSNQYSLENTSHVVTEIENSDELPHVDDKQSEGVESRSFGGRLGKPALDSAVQTPKSVESEKSEFKIKLSPDNKESKLILTLHSNELVQEPAEEKKGVPCINISEFQKDNKTLTDIIASDSENEIDIEIATPNICNKTKEDSVKEMHEFKTLKNTIDEENLPSSPNKKIASSNPNESQMEYSIVENEVSSCTEVEDTSSKDSVISTFSGNEAVSSLSFAETTNLEIHEDNETKEKEEQSLEIEISIKEGSGENMEKVSKAEIREFKEVVTLVEEVESNVDEPLLVLREEEHDKQIALRNELNLENDPMDDFDETTCSGKGESKMNITQEGEMEQEIVSTNKSQKNYYCTKLNVKHTIDSEEDSNIPDLELDAIDRIEDNKDKTSDVDKYKTDSIPPAEKEILSAHSEQSLLSQKDQHEVDETKTIEIVDSNLSTDIIDGSQLSTCTSSKDSLALGFEKNDLQHSEDNFNTEKFTSVSQPRITVDISDHSHDSVEVSSKCLDREENSDRLIPDVATEVVTEVICDETEAETIMAIDSFLRDTDGNSQEISESKTQDDNQKSDMNECGTSSFDQMVHKTLENQPIGEVEKCSLETSQKEPILNEETVKTQAKELHDSLLNEEILNTRPNESIEKEPKKTIGNFEEHEEYLESEDSILNLDSCAKNNPLKKSIATEGNEPKATGELKDTPLQDQKDQVVGKLSENITKPVENDKNISMSPETLSQVSKVVTSHSVLKTLQQDNVSSDSPSSDVNTGELVIPSQSNEPNPKKPEINYKIDSKNEIISIVESRAKHLLKEADIEPSPSCTLKELDSPKMIGDTMSMTSTDTPQEDKEQNMEIATDKMEPVNKSTLKEPKKIVETASNELISSNDKSDRTEISVNKLEQNYHMCKEVSEDSNLFSTDSIESKSVLLEDKEETSKPNTKSQFVTNKSLENPLLKIIETSKSLESTDPQPDNTTQVLTSDRSEEFSKNIEKPTPNTSNMDKIEEISVKEVKEALNIETS</sequence>
<name>A0A1B6LCS7_9HEMI</name>
<feature type="region of interest" description="Disordered" evidence="1">
    <location>
        <begin position="581"/>
        <end position="601"/>
    </location>
</feature>
<feature type="region of interest" description="Disordered" evidence="1">
    <location>
        <begin position="1688"/>
        <end position="1713"/>
    </location>
</feature>
<feature type="region of interest" description="Disordered" evidence="1">
    <location>
        <begin position="1041"/>
        <end position="1084"/>
    </location>
</feature>
<proteinExistence type="predicted"/>
<reference evidence="2" key="1">
    <citation type="submission" date="2015-11" db="EMBL/GenBank/DDBJ databases">
        <title>De novo transcriptome assembly of four potential Pierce s Disease insect vectors from Arizona vineyards.</title>
        <authorList>
            <person name="Tassone E.E."/>
        </authorList>
    </citation>
    <scope>NUCLEOTIDE SEQUENCE</scope>
</reference>
<evidence type="ECO:0000256" key="1">
    <source>
        <dbReference type="SAM" id="MobiDB-lite"/>
    </source>
</evidence>
<feature type="compositionally biased region" description="Polar residues" evidence="1">
    <location>
        <begin position="45"/>
        <end position="60"/>
    </location>
</feature>
<feature type="region of interest" description="Disordered" evidence="1">
    <location>
        <begin position="638"/>
        <end position="658"/>
    </location>
</feature>
<feature type="compositionally biased region" description="Polar residues" evidence="1">
    <location>
        <begin position="1961"/>
        <end position="1981"/>
    </location>
</feature>
<feature type="compositionally biased region" description="Basic and acidic residues" evidence="1">
    <location>
        <begin position="1695"/>
        <end position="1713"/>
    </location>
</feature>
<protein>
    <submittedName>
        <fullName evidence="2">Uncharacterized protein</fullName>
    </submittedName>
</protein>
<feature type="region of interest" description="Disordered" evidence="1">
    <location>
        <begin position="149"/>
        <end position="189"/>
    </location>
</feature>
<feature type="compositionally biased region" description="Basic and acidic residues" evidence="1">
    <location>
        <begin position="75"/>
        <end position="84"/>
    </location>
</feature>
<feature type="region of interest" description="Disordered" evidence="1">
    <location>
        <begin position="203"/>
        <end position="231"/>
    </location>
</feature>
<feature type="region of interest" description="Disordered" evidence="1">
    <location>
        <begin position="1"/>
        <end position="91"/>
    </location>
</feature>